<evidence type="ECO:0000256" key="1">
    <source>
        <dbReference type="ARBA" id="ARBA00023015"/>
    </source>
</evidence>
<dbReference type="InterPro" id="IPR051011">
    <property type="entry name" value="Metal_resp_trans_reg"/>
</dbReference>
<dbReference type="OrthoDB" id="9794330at2"/>
<name>A0A0R2I3L9_9LACO</name>
<protein>
    <recommendedName>
        <fullName evidence="4">HTH arsR-type domain-containing protein</fullName>
    </recommendedName>
</protein>
<dbReference type="EMBL" id="JQBW01000010">
    <property type="protein sequence ID" value="KRN58182.1"/>
    <property type="molecule type" value="Genomic_DNA"/>
</dbReference>
<sequence length="107" mass="12564">MEIPSEQIEEAAKIYGVLSNSIRIKILYFLYYQENDVPVNEIVHELGLSQPVVSRQLAILRQYQLVRFHREGKQVFYVVDDPHVVEMINDMLNHVKHEIKGLPHPKQ</sequence>
<dbReference type="SMART" id="SM00418">
    <property type="entry name" value="HTH_ARSR"/>
    <property type="match status" value="1"/>
</dbReference>
<dbReference type="InterPro" id="IPR001845">
    <property type="entry name" value="HTH_ArsR_DNA-bd_dom"/>
</dbReference>
<organism evidence="5 6">
    <name type="scientific">Limosilactobacillus secaliphilus</name>
    <dbReference type="NCBI Taxonomy" id="396268"/>
    <lineage>
        <taxon>Bacteria</taxon>
        <taxon>Bacillati</taxon>
        <taxon>Bacillota</taxon>
        <taxon>Bacilli</taxon>
        <taxon>Lactobacillales</taxon>
        <taxon>Lactobacillaceae</taxon>
        <taxon>Limosilactobacillus</taxon>
    </lineage>
</organism>
<dbReference type="Gene3D" id="1.10.10.10">
    <property type="entry name" value="Winged helix-like DNA-binding domain superfamily/Winged helix DNA-binding domain"/>
    <property type="match status" value="1"/>
</dbReference>
<dbReference type="InterPro" id="IPR036390">
    <property type="entry name" value="WH_DNA-bd_sf"/>
</dbReference>
<dbReference type="AlphaFoldDB" id="A0A0R2I3L9"/>
<dbReference type="STRING" id="396268.IV45_GL000625"/>
<accession>A0A0R2I3L9</accession>
<evidence type="ECO:0000256" key="2">
    <source>
        <dbReference type="ARBA" id="ARBA00023125"/>
    </source>
</evidence>
<dbReference type="CDD" id="cd00090">
    <property type="entry name" value="HTH_ARSR"/>
    <property type="match status" value="1"/>
</dbReference>
<dbReference type="InterPro" id="IPR011991">
    <property type="entry name" value="ArsR-like_HTH"/>
</dbReference>
<reference evidence="5 6" key="1">
    <citation type="journal article" date="2015" name="Genome Announc.">
        <title>Expanding the biotechnology potential of lactobacilli through comparative genomics of 213 strains and associated genera.</title>
        <authorList>
            <person name="Sun Z."/>
            <person name="Harris H.M."/>
            <person name="McCann A."/>
            <person name="Guo C."/>
            <person name="Argimon S."/>
            <person name="Zhang W."/>
            <person name="Yang X."/>
            <person name="Jeffery I.B."/>
            <person name="Cooney J.C."/>
            <person name="Kagawa T.F."/>
            <person name="Liu W."/>
            <person name="Song Y."/>
            <person name="Salvetti E."/>
            <person name="Wrobel A."/>
            <person name="Rasinkangas P."/>
            <person name="Parkhill J."/>
            <person name="Rea M.C."/>
            <person name="O'Sullivan O."/>
            <person name="Ritari J."/>
            <person name="Douillard F.P."/>
            <person name="Paul Ross R."/>
            <person name="Yang R."/>
            <person name="Briner A.E."/>
            <person name="Felis G.E."/>
            <person name="de Vos W.M."/>
            <person name="Barrangou R."/>
            <person name="Klaenhammer T.R."/>
            <person name="Caufield P.W."/>
            <person name="Cui Y."/>
            <person name="Zhang H."/>
            <person name="O'Toole P.W."/>
        </authorList>
    </citation>
    <scope>NUCLEOTIDE SEQUENCE [LARGE SCALE GENOMIC DNA]</scope>
    <source>
        <strain evidence="5 6">DSM 17896</strain>
    </source>
</reference>
<evidence type="ECO:0000313" key="5">
    <source>
        <dbReference type="EMBL" id="KRN58182.1"/>
    </source>
</evidence>
<gene>
    <name evidence="5" type="ORF">IV45_GL000625</name>
</gene>
<dbReference type="NCBIfam" id="NF033788">
    <property type="entry name" value="HTH_metalloreg"/>
    <property type="match status" value="1"/>
</dbReference>
<keyword evidence="3" id="KW-0804">Transcription</keyword>
<dbReference type="Proteomes" id="UP000050934">
    <property type="component" value="Unassembled WGS sequence"/>
</dbReference>
<keyword evidence="1" id="KW-0805">Transcription regulation</keyword>
<dbReference type="GO" id="GO:0003677">
    <property type="term" value="F:DNA binding"/>
    <property type="evidence" value="ECO:0007669"/>
    <property type="project" value="UniProtKB-KW"/>
</dbReference>
<dbReference type="RefSeq" id="WP_057741354.1">
    <property type="nucleotide sequence ID" value="NZ_JQBW01000010.1"/>
</dbReference>
<evidence type="ECO:0000259" key="4">
    <source>
        <dbReference type="PROSITE" id="PS50987"/>
    </source>
</evidence>
<keyword evidence="6" id="KW-1185">Reference proteome</keyword>
<proteinExistence type="predicted"/>
<dbReference type="PANTHER" id="PTHR43132:SF6">
    <property type="entry name" value="HTH-TYPE TRANSCRIPTIONAL REPRESSOR CZRA"/>
    <property type="match status" value="1"/>
</dbReference>
<comment type="caution">
    <text evidence="5">The sequence shown here is derived from an EMBL/GenBank/DDBJ whole genome shotgun (WGS) entry which is preliminary data.</text>
</comment>
<evidence type="ECO:0000313" key="6">
    <source>
        <dbReference type="Proteomes" id="UP000050934"/>
    </source>
</evidence>
<dbReference type="PANTHER" id="PTHR43132">
    <property type="entry name" value="ARSENICAL RESISTANCE OPERON REPRESSOR ARSR-RELATED"/>
    <property type="match status" value="1"/>
</dbReference>
<evidence type="ECO:0000256" key="3">
    <source>
        <dbReference type="ARBA" id="ARBA00023163"/>
    </source>
</evidence>
<feature type="domain" description="HTH arsR-type" evidence="4">
    <location>
        <begin position="3"/>
        <end position="99"/>
    </location>
</feature>
<dbReference type="InterPro" id="IPR036388">
    <property type="entry name" value="WH-like_DNA-bd_sf"/>
</dbReference>
<dbReference type="SUPFAM" id="SSF46785">
    <property type="entry name" value="Winged helix' DNA-binding domain"/>
    <property type="match status" value="1"/>
</dbReference>
<dbReference type="PATRIC" id="fig|396268.3.peg.633"/>
<dbReference type="Pfam" id="PF01022">
    <property type="entry name" value="HTH_5"/>
    <property type="match status" value="1"/>
</dbReference>
<dbReference type="PRINTS" id="PR00778">
    <property type="entry name" value="HTHARSR"/>
</dbReference>
<dbReference type="GO" id="GO:0003700">
    <property type="term" value="F:DNA-binding transcription factor activity"/>
    <property type="evidence" value="ECO:0007669"/>
    <property type="project" value="InterPro"/>
</dbReference>
<dbReference type="PROSITE" id="PS50987">
    <property type="entry name" value="HTH_ARSR_2"/>
    <property type="match status" value="1"/>
</dbReference>
<keyword evidence="2" id="KW-0238">DNA-binding</keyword>